<dbReference type="RefSeq" id="WP_062409516.1">
    <property type="nucleotide sequence ID" value="NZ_BJCS01000010.1"/>
</dbReference>
<proteinExistence type="predicted"/>
<accession>A0A0U2WE60</accession>
<dbReference type="Pfam" id="PF19903">
    <property type="entry name" value="DUF6376"/>
    <property type="match status" value="1"/>
</dbReference>
<dbReference type="OrthoDB" id="2607309at2"/>
<dbReference type="EMBL" id="CP013652">
    <property type="protein sequence ID" value="ALS23626.1"/>
    <property type="molecule type" value="Genomic_DNA"/>
</dbReference>
<dbReference type="KEGG" id="pnp:IJ22_32650"/>
<name>A0A0U2WE60_9BACL</name>
<sequence length="148" mass="16602" precursor="true">MWKKSAALKVILLALLLSGCGMLNDIQQSVNYADQATDYIHQAGTFAEEVSALSKQLLTDEEARAQLLQKLDDMNQRIRDFNSIEPPKIALQIHEQLIAYNESLQKGINDTVEQIQSGVWDPQLLQITNILETIGQITNILDQLKQLG</sequence>
<evidence type="ECO:0000313" key="2">
    <source>
        <dbReference type="Proteomes" id="UP000061660"/>
    </source>
</evidence>
<dbReference type="AlphaFoldDB" id="A0A0U2WE60"/>
<protein>
    <submittedName>
        <fullName evidence="1">Uncharacterized protein</fullName>
    </submittedName>
</protein>
<dbReference type="PROSITE" id="PS51257">
    <property type="entry name" value="PROKAR_LIPOPROTEIN"/>
    <property type="match status" value="1"/>
</dbReference>
<reference evidence="1 2" key="2">
    <citation type="journal article" date="2016" name="Genome Announc.">
        <title>Complete Genome Sequences of Two Interactive Moderate Thermophiles, Paenibacillus napthalenovorans 32O-Y and Paenibacillus sp. 32O-W.</title>
        <authorList>
            <person name="Butler R.R.III."/>
            <person name="Wang J."/>
            <person name="Stark B.C."/>
            <person name="Pombert J.F."/>
        </authorList>
    </citation>
    <scope>NUCLEOTIDE SEQUENCE [LARGE SCALE GENOMIC DNA]</scope>
    <source>
        <strain evidence="1 2">32O-Y</strain>
    </source>
</reference>
<organism evidence="1 2">
    <name type="scientific">Paenibacillus naphthalenovorans</name>
    <dbReference type="NCBI Taxonomy" id="162209"/>
    <lineage>
        <taxon>Bacteria</taxon>
        <taxon>Bacillati</taxon>
        <taxon>Bacillota</taxon>
        <taxon>Bacilli</taxon>
        <taxon>Bacillales</taxon>
        <taxon>Paenibacillaceae</taxon>
        <taxon>Paenibacillus</taxon>
    </lineage>
</organism>
<reference evidence="2" key="1">
    <citation type="submission" date="2015-12" db="EMBL/GenBank/DDBJ databases">
        <title>Complete genome sequences of two moderately thermophilic Paenibacillus species.</title>
        <authorList>
            <person name="Butler R.III."/>
            <person name="Wang J."/>
            <person name="Stark B.C."/>
            <person name="Pombert J.-F."/>
        </authorList>
    </citation>
    <scope>NUCLEOTIDE SEQUENCE [LARGE SCALE GENOMIC DNA]</scope>
    <source>
        <strain evidence="2">32O-Y</strain>
    </source>
</reference>
<keyword evidence="2" id="KW-1185">Reference proteome</keyword>
<evidence type="ECO:0000313" key="1">
    <source>
        <dbReference type="EMBL" id="ALS23626.1"/>
    </source>
</evidence>
<dbReference type="PATRIC" id="fig|162209.4.peg.3490"/>
<dbReference type="InterPro" id="IPR045956">
    <property type="entry name" value="DUF6376"/>
</dbReference>
<dbReference type="Proteomes" id="UP000061660">
    <property type="component" value="Chromosome"/>
</dbReference>
<gene>
    <name evidence="1" type="ORF">IJ22_32650</name>
</gene>